<keyword evidence="2" id="KW-1185">Reference proteome</keyword>
<reference evidence="1" key="1">
    <citation type="submission" date="2024-12" db="EMBL/GenBank/DDBJ databases">
        <authorList>
            <person name="Wu N."/>
        </authorList>
    </citation>
    <scope>NUCLEOTIDE SEQUENCE</scope>
    <source>
        <strain evidence="1">P15</strain>
    </source>
</reference>
<dbReference type="EMBL" id="JBJURJ010000011">
    <property type="protein sequence ID" value="MFM9330028.1"/>
    <property type="molecule type" value="Genomic_DNA"/>
</dbReference>
<accession>A0ACC7NZ35</accession>
<name>A0ACC7NZ35_9BACL</name>
<gene>
    <name evidence="1" type="ORF">ACI1P1_17155</name>
</gene>
<proteinExistence type="predicted"/>
<evidence type="ECO:0000313" key="2">
    <source>
        <dbReference type="Proteomes" id="UP001631969"/>
    </source>
</evidence>
<comment type="caution">
    <text evidence="1">The sequence shown here is derived from an EMBL/GenBank/DDBJ whole genome shotgun (WGS) entry which is preliminary data.</text>
</comment>
<sequence>MDRIQVISIGVALLFFVQVLWVVRRQRFRERQAFVWLMLAASAVVTAAVIPLLNQAAARLGIAYMPALIFMLAFYVVMSLLMLHAAQSSREEERLKVLTQELGLLRKELEDVKSQLATGQAACSNEDTEEPSWH</sequence>
<organism evidence="1 2">
    <name type="scientific">Paenibacillus mesotrionivorans</name>
    <dbReference type="NCBI Taxonomy" id="3160968"/>
    <lineage>
        <taxon>Bacteria</taxon>
        <taxon>Bacillati</taxon>
        <taxon>Bacillota</taxon>
        <taxon>Bacilli</taxon>
        <taxon>Bacillales</taxon>
        <taxon>Paenibacillaceae</taxon>
        <taxon>Paenibacillus</taxon>
    </lineage>
</organism>
<evidence type="ECO:0000313" key="1">
    <source>
        <dbReference type="EMBL" id="MFM9330028.1"/>
    </source>
</evidence>
<protein>
    <submittedName>
        <fullName evidence="1">DUF2304 domain-containing protein</fullName>
    </submittedName>
</protein>
<dbReference type="Proteomes" id="UP001631969">
    <property type="component" value="Unassembled WGS sequence"/>
</dbReference>